<comment type="caution">
    <text evidence="1">The sequence shown here is derived from an EMBL/GenBank/DDBJ whole genome shotgun (WGS) entry which is preliminary data.</text>
</comment>
<evidence type="ECO:0000313" key="1">
    <source>
        <dbReference type="EMBL" id="KSA00577.1"/>
    </source>
</evidence>
<organism evidence="1 2">
    <name type="scientific">Debaryomyces fabryi</name>
    <dbReference type="NCBI Taxonomy" id="58627"/>
    <lineage>
        <taxon>Eukaryota</taxon>
        <taxon>Fungi</taxon>
        <taxon>Dikarya</taxon>
        <taxon>Ascomycota</taxon>
        <taxon>Saccharomycotina</taxon>
        <taxon>Pichiomycetes</taxon>
        <taxon>Debaryomycetaceae</taxon>
        <taxon>Debaryomyces</taxon>
    </lineage>
</organism>
<sequence length="154" mass="17558">MAIQLTEEQITYTTNTLSNSAPRDRYISVEETTNVAEDSNAIEATSPHQESSHEYELSQSESLSFLYNLLYDENSALKKSEILSILNALKLREDNLPFSIQNLNETDCQGVSWPSGLREKISIDRGRIGEINWIYNIPKSRETIRDVSNLNFLL</sequence>
<dbReference type="GeneID" id="26840681"/>
<gene>
    <name evidence="1" type="ORF">AC631_03672</name>
</gene>
<dbReference type="Proteomes" id="UP000054251">
    <property type="component" value="Unassembled WGS sequence"/>
</dbReference>
<dbReference type="EMBL" id="LMYN01000082">
    <property type="protein sequence ID" value="KSA00577.1"/>
    <property type="molecule type" value="Genomic_DNA"/>
</dbReference>
<keyword evidence="2" id="KW-1185">Reference proteome</keyword>
<dbReference type="RefSeq" id="XP_015466679.1">
    <property type="nucleotide sequence ID" value="XM_015612501.1"/>
</dbReference>
<accession>A0A0V1PWE7</accession>
<reference evidence="1 2" key="1">
    <citation type="submission" date="2015-11" db="EMBL/GenBank/DDBJ databases">
        <title>The genome of Debaryomyces fabryi.</title>
        <authorList>
            <person name="Tafer H."/>
            <person name="Lopandic K."/>
        </authorList>
    </citation>
    <scope>NUCLEOTIDE SEQUENCE [LARGE SCALE GENOMIC DNA]</scope>
    <source>
        <strain evidence="1 2">CBS 789</strain>
    </source>
</reference>
<name>A0A0V1PWE7_9ASCO</name>
<dbReference type="OrthoDB" id="20669at2759"/>
<evidence type="ECO:0000313" key="2">
    <source>
        <dbReference type="Proteomes" id="UP000054251"/>
    </source>
</evidence>
<proteinExistence type="predicted"/>
<protein>
    <submittedName>
        <fullName evidence="1">Uncharacterized protein</fullName>
    </submittedName>
</protein>
<dbReference type="AlphaFoldDB" id="A0A0V1PWE7"/>